<dbReference type="RefSeq" id="WP_317562485.1">
    <property type="nucleotide sequence ID" value="NZ_JAWLIP010000012.1"/>
</dbReference>
<gene>
    <name evidence="6" type="ORF">R2G56_20775</name>
</gene>
<dbReference type="PROSITE" id="PS50931">
    <property type="entry name" value="HTH_LYSR"/>
    <property type="match status" value="1"/>
</dbReference>
<keyword evidence="7" id="KW-1185">Reference proteome</keyword>
<protein>
    <submittedName>
        <fullName evidence="6">LysR family transcriptional regulator</fullName>
    </submittedName>
</protein>
<evidence type="ECO:0000256" key="3">
    <source>
        <dbReference type="ARBA" id="ARBA00023125"/>
    </source>
</evidence>
<evidence type="ECO:0000259" key="5">
    <source>
        <dbReference type="PROSITE" id="PS50931"/>
    </source>
</evidence>
<dbReference type="PANTHER" id="PTHR30126:SF39">
    <property type="entry name" value="HTH-TYPE TRANSCRIPTIONAL REGULATOR CYSL"/>
    <property type="match status" value="1"/>
</dbReference>
<dbReference type="InterPro" id="IPR000847">
    <property type="entry name" value="LysR_HTH_N"/>
</dbReference>
<dbReference type="InterPro" id="IPR036390">
    <property type="entry name" value="WH_DNA-bd_sf"/>
</dbReference>
<keyword evidence="3" id="KW-0238">DNA-binding</keyword>
<evidence type="ECO:0000256" key="4">
    <source>
        <dbReference type="ARBA" id="ARBA00023163"/>
    </source>
</evidence>
<evidence type="ECO:0000256" key="1">
    <source>
        <dbReference type="ARBA" id="ARBA00009437"/>
    </source>
</evidence>
<evidence type="ECO:0000256" key="2">
    <source>
        <dbReference type="ARBA" id="ARBA00023015"/>
    </source>
</evidence>
<comment type="caution">
    <text evidence="6">The sequence shown here is derived from an EMBL/GenBank/DDBJ whole genome shotgun (WGS) entry which is preliminary data.</text>
</comment>
<dbReference type="Gene3D" id="1.10.10.10">
    <property type="entry name" value="Winged helix-like DNA-binding domain superfamily/Winged helix DNA-binding domain"/>
    <property type="match status" value="1"/>
</dbReference>
<keyword evidence="4" id="KW-0804">Transcription</keyword>
<reference evidence="6 7" key="1">
    <citation type="submission" date="2023-10" db="EMBL/GenBank/DDBJ databases">
        <authorList>
            <person name="Venkata Ramana C."/>
            <person name="Sasikala C."/>
            <person name="Dhurka M."/>
        </authorList>
    </citation>
    <scope>NUCLEOTIDE SEQUENCE [LARGE SCALE GENOMIC DNA]</scope>
    <source>
        <strain evidence="6 7">KCTC 32151</strain>
    </source>
</reference>
<evidence type="ECO:0000313" key="7">
    <source>
        <dbReference type="Proteomes" id="UP001185659"/>
    </source>
</evidence>
<feature type="domain" description="HTH lysR-type" evidence="5">
    <location>
        <begin position="1"/>
        <end position="58"/>
    </location>
</feature>
<organism evidence="6 7">
    <name type="scientific">Nitratireductor aquimarinus</name>
    <dbReference type="NCBI Taxonomy" id="889300"/>
    <lineage>
        <taxon>Bacteria</taxon>
        <taxon>Pseudomonadati</taxon>
        <taxon>Pseudomonadota</taxon>
        <taxon>Alphaproteobacteria</taxon>
        <taxon>Hyphomicrobiales</taxon>
        <taxon>Phyllobacteriaceae</taxon>
        <taxon>Nitratireductor</taxon>
    </lineage>
</organism>
<dbReference type="SUPFAM" id="SSF53850">
    <property type="entry name" value="Periplasmic binding protein-like II"/>
    <property type="match status" value="1"/>
</dbReference>
<dbReference type="Pfam" id="PF00126">
    <property type="entry name" value="HTH_1"/>
    <property type="match status" value="1"/>
</dbReference>
<dbReference type="PANTHER" id="PTHR30126">
    <property type="entry name" value="HTH-TYPE TRANSCRIPTIONAL REGULATOR"/>
    <property type="match status" value="1"/>
</dbReference>
<evidence type="ECO:0000313" key="6">
    <source>
        <dbReference type="EMBL" id="MDV6228729.1"/>
    </source>
</evidence>
<dbReference type="InterPro" id="IPR036388">
    <property type="entry name" value="WH-like_DNA-bd_sf"/>
</dbReference>
<dbReference type="Proteomes" id="UP001185659">
    <property type="component" value="Unassembled WGS sequence"/>
</dbReference>
<proteinExistence type="inferred from homology"/>
<sequence>MNLHHLRTFIEVWRTGSISRASNNLSITQPAASSHIRALETELGHVLFRRHARGVDPTVVANELANAIGGRLDGAEAAFEKLRLRSDEMGGVVHMAGPSEFMGVKMPAVAAALTAQGIQLHVRFGGRDAIYRWFEEEAIELAITASEPEDRALGFEPVFEEQLLVVAAPSLDLSSVSQANWPWLAYDETLPMVRTYLAGVQAAMPTHPTLIAGSLTFLRDAAMAGAGVAILPDYLCKTDLEEGRLVLVEQAGQLPANRIFLVWRKAALRLPRVVFARDRCLQELAGRVR</sequence>
<comment type="similarity">
    <text evidence="1">Belongs to the LysR transcriptional regulatory family.</text>
</comment>
<dbReference type="Pfam" id="PF03466">
    <property type="entry name" value="LysR_substrate"/>
    <property type="match status" value="1"/>
</dbReference>
<dbReference type="SUPFAM" id="SSF46785">
    <property type="entry name" value="Winged helix' DNA-binding domain"/>
    <property type="match status" value="1"/>
</dbReference>
<dbReference type="Gene3D" id="3.40.190.10">
    <property type="entry name" value="Periplasmic binding protein-like II"/>
    <property type="match status" value="2"/>
</dbReference>
<accession>A0ABU4AR58</accession>
<keyword evidence="2" id="KW-0805">Transcription regulation</keyword>
<dbReference type="PRINTS" id="PR00039">
    <property type="entry name" value="HTHLYSR"/>
</dbReference>
<dbReference type="EMBL" id="JAWLIP010000012">
    <property type="protein sequence ID" value="MDV6228729.1"/>
    <property type="molecule type" value="Genomic_DNA"/>
</dbReference>
<dbReference type="InterPro" id="IPR005119">
    <property type="entry name" value="LysR_subst-bd"/>
</dbReference>
<name>A0ABU4AR58_9HYPH</name>